<evidence type="ECO:0000313" key="2">
    <source>
        <dbReference type="EMBL" id="MDN7245229.1"/>
    </source>
</evidence>
<dbReference type="EMBL" id="JAUJWU010000001">
    <property type="protein sequence ID" value="MDN7245229.1"/>
    <property type="molecule type" value="Genomic_DNA"/>
</dbReference>
<dbReference type="RefSeq" id="WP_301855758.1">
    <property type="nucleotide sequence ID" value="NZ_JAUJWU010000001.1"/>
</dbReference>
<proteinExistence type="predicted"/>
<keyword evidence="3" id="KW-1185">Reference proteome</keyword>
<dbReference type="InterPro" id="IPR011008">
    <property type="entry name" value="Dimeric_a/b-barrel"/>
</dbReference>
<name>A0ABT8NBG6_9BACL</name>
<reference evidence="2 3" key="1">
    <citation type="submission" date="2023-07" db="EMBL/GenBank/DDBJ databases">
        <title>Novel species in genus Planococcus.</title>
        <authorList>
            <person name="Ning S."/>
        </authorList>
    </citation>
    <scope>NUCLEOTIDE SEQUENCE [LARGE SCALE GENOMIC DNA]</scope>
    <source>
        <strain evidence="2 3">N017</strain>
    </source>
</reference>
<dbReference type="InterPro" id="IPR007138">
    <property type="entry name" value="ABM_dom"/>
</dbReference>
<dbReference type="Pfam" id="PF03992">
    <property type="entry name" value="ABM"/>
    <property type="match status" value="1"/>
</dbReference>
<dbReference type="Gene3D" id="3.30.70.100">
    <property type="match status" value="1"/>
</dbReference>
<gene>
    <name evidence="2" type="ORF">QWY13_06925</name>
</gene>
<comment type="caution">
    <text evidence="2">The sequence shown here is derived from an EMBL/GenBank/DDBJ whole genome shotgun (WGS) entry which is preliminary data.</text>
</comment>
<protein>
    <submittedName>
        <fullName evidence="2">Antibiotic biosynthesis monooxygenase</fullName>
        <ecNumber evidence="2">1.14.-.-</ecNumber>
    </submittedName>
</protein>
<keyword evidence="2" id="KW-0503">Monooxygenase</keyword>
<dbReference type="GO" id="GO:0004497">
    <property type="term" value="F:monooxygenase activity"/>
    <property type="evidence" value="ECO:0007669"/>
    <property type="project" value="UniProtKB-KW"/>
</dbReference>
<organism evidence="2 3">
    <name type="scientific">Planococcus shenhongbingii</name>
    <dbReference type="NCBI Taxonomy" id="3058398"/>
    <lineage>
        <taxon>Bacteria</taxon>
        <taxon>Bacillati</taxon>
        <taxon>Bacillota</taxon>
        <taxon>Bacilli</taxon>
        <taxon>Bacillales</taxon>
        <taxon>Caryophanaceae</taxon>
        <taxon>Planococcus</taxon>
    </lineage>
</organism>
<sequence length="98" mass="11658">MILEAAALYVKPGMEEEYEEAFRQASVIISSMKGYLSHELQRCMEVEGKYLLLVEWERLEDHTVGFRQSAGYLEWKQLLHHFYDPFPIVEHFEKVDFT</sequence>
<evidence type="ECO:0000259" key="1">
    <source>
        <dbReference type="PROSITE" id="PS51725"/>
    </source>
</evidence>
<dbReference type="Proteomes" id="UP001172142">
    <property type="component" value="Unassembled WGS sequence"/>
</dbReference>
<feature type="domain" description="ABM" evidence="1">
    <location>
        <begin position="2"/>
        <end position="92"/>
    </location>
</feature>
<evidence type="ECO:0000313" key="3">
    <source>
        <dbReference type="Proteomes" id="UP001172142"/>
    </source>
</evidence>
<accession>A0ABT8NBG6</accession>
<dbReference type="SUPFAM" id="SSF54909">
    <property type="entry name" value="Dimeric alpha+beta barrel"/>
    <property type="match status" value="1"/>
</dbReference>
<dbReference type="PROSITE" id="PS51725">
    <property type="entry name" value="ABM"/>
    <property type="match status" value="1"/>
</dbReference>
<keyword evidence="2" id="KW-0560">Oxidoreductase</keyword>
<dbReference type="EC" id="1.14.-.-" evidence="2"/>